<dbReference type="Pfam" id="PF14398">
    <property type="entry name" value="ATPgrasp_YheCD"/>
    <property type="match status" value="1"/>
</dbReference>
<sequence>MTKMMTGVMSVLENNPQQVVLIAPPTSRRVTAFQNSLQQINWPPAKVIGYNHIIEFPDLLKETIAEGDVVRIETSGECCTTDRFLLQLARQNDPYKFDADIADLQLEQGEIIPSNHWYAGLQSFFASLQKQLAQAAKHFCTIDFNEGLQLFDKRQTAKVWQQKGLAIPKQITEPIVSFEQLLAVLKQQGLNRVFIKLAHGSGASGAIALAISKTNMQAITTIEMADTKQGLRFYNSSKLIRYNDWQTTAMIIDKLVQWHDLQIEAWIPKANYQGKVFDIRVVVINGQAKHTLIRLGKQAITNLHLGNGRGDLEQIKNYLGNSWQLVPELAEQAMHCFPNSLYAGVDILVSQNNKKPYLLEANTFGDFHPNTYYQGLDTYQAELLALLTRHKIGTNND</sequence>
<dbReference type="SUPFAM" id="SSF56059">
    <property type="entry name" value="Glutathione synthetase ATP-binding domain-like"/>
    <property type="match status" value="1"/>
</dbReference>
<evidence type="ECO:0000313" key="2">
    <source>
        <dbReference type="Proteomes" id="UP000595278"/>
    </source>
</evidence>
<reference evidence="1 2" key="1">
    <citation type="submission" date="2021-01" db="EMBL/GenBank/DDBJ databases">
        <title>Entomomonas sp. F2A isolated from a house cricket (Acheta domesticus).</title>
        <authorList>
            <person name="Spergser J."/>
            <person name="Busse H.-J."/>
        </authorList>
    </citation>
    <scope>NUCLEOTIDE SEQUENCE [LARGE SCALE GENOMIC DNA]</scope>
    <source>
        <strain evidence="1 2">F2A</strain>
    </source>
</reference>
<dbReference type="InterPro" id="IPR026838">
    <property type="entry name" value="YheC/D"/>
</dbReference>
<dbReference type="AlphaFoldDB" id="A0A974RXB3"/>
<gene>
    <name evidence="1" type="ORF">JHT90_01740</name>
</gene>
<evidence type="ECO:0000313" key="1">
    <source>
        <dbReference type="EMBL" id="QQP86000.1"/>
    </source>
</evidence>
<dbReference type="RefSeq" id="WP_201093330.1">
    <property type="nucleotide sequence ID" value="NZ_CP067393.1"/>
</dbReference>
<dbReference type="Proteomes" id="UP000595278">
    <property type="component" value="Chromosome"/>
</dbReference>
<name>A0A974RXB3_9GAMM</name>
<proteinExistence type="predicted"/>
<dbReference type="InterPro" id="IPR047778">
    <property type="entry name" value="STM4014-like"/>
</dbReference>
<dbReference type="KEGG" id="eaz:JHT90_01740"/>
<dbReference type="Gene3D" id="3.30.470.20">
    <property type="entry name" value="ATP-grasp fold, B domain"/>
    <property type="match status" value="1"/>
</dbReference>
<accession>A0A974RXB3</accession>
<organism evidence="1 2">
    <name type="scientific">Entomomonas asaccharolytica</name>
    <dbReference type="NCBI Taxonomy" id="2785331"/>
    <lineage>
        <taxon>Bacteria</taxon>
        <taxon>Pseudomonadati</taxon>
        <taxon>Pseudomonadota</taxon>
        <taxon>Gammaproteobacteria</taxon>
        <taxon>Pseudomonadales</taxon>
        <taxon>Pseudomonadaceae</taxon>
        <taxon>Entomomonas</taxon>
    </lineage>
</organism>
<dbReference type="EMBL" id="CP067393">
    <property type="protein sequence ID" value="QQP86000.1"/>
    <property type="molecule type" value="Genomic_DNA"/>
</dbReference>
<dbReference type="NCBIfam" id="NF038074">
    <property type="entry name" value="fam_STM4014"/>
    <property type="match status" value="1"/>
</dbReference>
<protein>
    <submittedName>
        <fullName evidence="1">STM4014 family protein</fullName>
    </submittedName>
</protein>
<keyword evidence="2" id="KW-1185">Reference proteome</keyword>